<name>A0A5D6WMH9_9FIRM</name>
<dbReference type="InterPro" id="IPR051465">
    <property type="entry name" value="Cell_Envelope_Struct_Comp"/>
</dbReference>
<dbReference type="PROSITE" id="PS51272">
    <property type="entry name" value="SLH"/>
    <property type="match status" value="1"/>
</dbReference>
<reference evidence="3 4" key="1">
    <citation type="submission" date="2019-08" db="EMBL/GenBank/DDBJ databases">
        <title>Selenomonas sp. mPRGC5 and Selenomonas sp. mPRGC8 isolated from ruminal fluid of dairy goat (Capra hircus).</title>
        <authorList>
            <person name="Poothong S."/>
            <person name="Nuengjamnong C."/>
            <person name="Tanasupawat S."/>
        </authorList>
    </citation>
    <scope>NUCLEOTIDE SEQUENCE [LARGE SCALE GENOMIC DNA]</scope>
    <source>
        <strain evidence="4">mPRGC8</strain>
    </source>
</reference>
<gene>
    <name evidence="3" type="ORF">FZ041_04125</name>
</gene>
<dbReference type="InterPro" id="IPR001119">
    <property type="entry name" value="SLH_dom"/>
</dbReference>
<dbReference type="EMBL" id="VTOZ01000006">
    <property type="protein sequence ID" value="TYZ29781.1"/>
    <property type="molecule type" value="Genomic_DNA"/>
</dbReference>
<accession>A0A5D6WMH9</accession>
<protein>
    <submittedName>
        <fullName evidence="3">S-layer homology domain-containing protein</fullName>
    </submittedName>
</protein>
<dbReference type="AlphaFoldDB" id="A0A5D6WMH9"/>
<proteinExistence type="predicted"/>
<dbReference type="SUPFAM" id="SSF56935">
    <property type="entry name" value="Porins"/>
    <property type="match status" value="1"/>
</dbReference>
<feature type="domain" description="SLH" evidence="2">
    <location>
        <begin position="28"/>
        <end position="91"/>
    </location>
</feature>
<keyword evidence="1" id="KW-0732">Signal</keyword>
<feature type="signal peptide" evidence="1">
    <location>
        <begin position="1"/>
        <end position="26"/>
    </location>
</feature>
<evidence type="ECO:0000313" key="3">
    <source>
        <dbReference type="EMBL" id="TYZ29781.1"/>
    </source>
</evidence>
<evidence type="ECO:0000313" key="4">
    <source>
        <dbReference type="Proteomes" id="UP000322783"/>
    </source>
</evidence>
<dbReference type="RefSeq" id="WP_149188623.1">
    <property type="nucleotide sequence ID" value="NZ_VTOZ01000006.1"/>
</dbReference>
<feature type="chain" id="PRO_5023028921" evidence="1">
    <location>
        <begin position="27"/>
        <end position="425"/>
    </location>
</feature>
<sequence>MKLNKNTAAILAGMMMSTAFGGTALAATADSFTDVPKDHWAYEALDYLAKDGIIEGMGDNTFQGGRTMTRYEMAAIVAKAMQKSGGSVADKAVLEKLEAEYGGELATLRKQVEANTAQIEKNKQAIERVNLHGFVRTQWDSDNIRDADQKDRNRFYMNLLGDFKVSDNWTAKFQLETNRHYARNTQTGTTHSGSDGTDTGRIQRVWADGWFPDQKLWVSVGRTWRGLGFQNILYGAEADGVQAGIAVNKQGLQVSPFYMAPTWNGCDFSLGGLAVFGPVGHNCDINVAYARSNKEKWFGNYGWVVSAATNLTKDLRLTGDYVRTGAEDNNSSKAVRLDYKKTDLNKRGSYSLYARYIDFGAIGDISHDDEWGSLQSDSRGWILGVRYVPWKNVEWETLYEQAKTNHSTDKEYTRKLFRTQMDFHF</sequence>
<dbReference type="PANTHER" id="PTHR43308">
    <property type="entry name" value="OUTER MEMBRANE PROTEIN ALPHA-RELATED"/>
    <property type="match status" value="1"/>
</dbReference>
<dbReference type="Proteomes" id="UP000322783">
    <property type="component" value="Unassembled WGS sequence"/>
</dbReference>
<keyword evidence="4" id="KW-1185">Reference proteome</keyword>
<comment type="caution">
    <text evidence="3">The sequence shown here is derived from an EMBL/GenBank/DDBJ whole genome shotgun (WGS) entry which is preliminary data.</text>
</comment>
<evidence type="ECO:0000256" key="1">
    <source>
        <dbReference type="SAM" id="SignalP"/>
    </source>
</evidence>
<evidence type="ECO:0000259" key="2">
    <source>
        <dbReference type="PROSITE" id="PS51272"/>
    </source>
</evidence>
<dbReference type="Pfam" id="PF00395">
    <property type="entry name" value="SLH"/>
    <property type="match status" value="1"/>
</dbReference>
<organism evidence="3 4">
    <name type="scientific">Selenomonas caprae</name>
    <dbReference type="NCBI Taxonomy" id="2606905"/>
    <lineage>
        <taxon>Bacteria</taxon>
        <taxon>Bacillati</taxon>
        <taxon>Bacillota</taxon>
        <taxon>Negativicutes</taxon>
        <taxon>Selenomonadales</taxon>
        <taxon>Selenomonadaceae</taxon>
        <taxon>Selenomonas</taxon>
    </lineage>
</organism>